<dbReference type="GO" id="GO:0016787">
    <property type="term" value="F:hydrolase activity"/>
    <property type="evidence" value="ECO:0007669"/>
    <property type="project" value="UniProtKB-KW"/>
</dbReference>
<dbReference type="Proteomes" id="UP000238823">
    <property type="component" value="Unassembled WGS sequence"/>
</dbReference>
<reference evidence="1 2" key="1">
    <citation type="submission" date="2018-03" db="EMBL/GenBank/DDBJ databases">
        <title>Draft Genome Sequences of the Obligatory Marine Myxobacteria Enhygromyxa salina SWB007.</title>
        <authorList>
            <person name="Poehlein A."/>
            <person name="Moghaddam J.A."/>
            <person name="Harms H."/>
            <person name="Alanjari M."/>
            <person name="Koenig G.M."/>
            <person name="Daniel R."/>
            <person name="Schaeberle T.F."/>
        </authorList>
    </citation>
    <scope>NUCLEOTIDE SEQUENCE [LARGE SCALE GENOMIC DNA]</scope>
    <source>
        <strain evidence="1 2">SWB007</strain>
    </source>
</reference>
<dbReference type="PANTHER" id="PTHR11647:SF1">
    <property type="entry name" value="COLLAPSIN RESPONSE MEDIATOR PROTEIN"/>
    <property type="match status" value="1"/>
</dbReference>
<comment type="caution">
    <text evidence="1">The sequence shown here is derived from an EMBL/GenBank/DDBJ whole genome shotgun (WGS) entry which is preliminary data.</text>
</comment>
<dbReference type="InterPro" id="IPR032466">
    <property type="entry name" value="Metal_Hydrolase"/>
</dbReference>
<name>A0A2S9YW66_9BACT</name>
<dbReference type="EMBL" id="PVNL01000029">
    <property type="protein sequence ID" value="PRQ09330.1"/>
    <property type="molecule type" value="Genomic_DNA"/>
</dbReference>
<keyword evidence="1" id="KW-0378">Hydrolase</keyword>
<sequence length="319" mass="34126">MPPLSLTQLSLAGVTSVVGVLGTDGTTRTMRELVARTYALREEGVSAWCWTGNYELPVRTLTGSVRDDMVFVDPIIGVGELAISDHRSSQPSFDEFLRVAADVHVGGMLSGKAGVLHLHLGDGGRGLDLVRRALDHSELPARVFHPTHLNRNLELFAEAQALVRDRGSHAPTIDVTAFPADDVGDGLSAADAIAAWNQAGLPLDHLTCSSDGGGCMPHFDHHGQLDGYGVGQCATLLDTIRAGRRVHGLDLEQLLPLFTCNVARLLRLRGKGELTVGADADLLILHDREDQSLHLDAVIGRGVWLVRGGEAVVAGPFER</sequence>
<dbReference type="EC" id="3.4.19.-" evidence="1"/>
<evidence type="ECO:0000313" key="2">
    <source>
        <dbReference type="Proteomes" id="UP000238823"/>
    </source>
</evidence>
<dbReference type="SUPFAM" id="SSF51556">
    <property type="entry name" value="Metallo-dependent hydrolases"/>
    <property type="match status" value="1"/>
</dbReference>
<protein>
    <submittedName>
        <fullName evidence="1">Isoaspartyl dipeptidase</fullName>
        <ecNumber evidence="1">3.4.19.-</ecNumber>
    </submittedName>
</protein>
<evidence type="ECO:0000313" key="1">
    <source>
        <dbReference type="EMBL" id="PRQ09330.1"/>
    </source>
</evidence>
<organism evidence="1 2">
    <name type="scientific">Enhygromyxa salina</name>
    <dbReference type="NCBI Taxonomy" id="215803"/>
    <lineage>
        <taxon>Bacteria</taxon>
        <taxon>Pseudomonadati</taxon>
        <taxon>Myxococcota</taxon>
        <taxon>Polyangia</taxon>
        <taxon>Nannocystales</taxon>
        <taxon>Nannocystaceae</taxon>
        <taxon>Enhygromyxa</taxon>
    </lineage>
</organism>
<proteinExistence type="predicted"/>
<dbReference type="AlphaFoldDB" id="A0A2S9YW66"/>
<dbReference type="InterPro" id="IPR050378">
    <property type="entry name" value="Metallo-dep_Hydrolases_sf"/>
</dbReference>
<accession>A0A2S9YW66</accession>
<dbReference type="PANTHER" id="PTHR11647">
    <property type="entry name" value="HYDRANTOINASE/DIHYDROPYRIMIDINASE FAMILY MEMBER"/>
    <property type="match status" value="1"/>
</dbReference>
<gene>
    <name evidence="1" type="primary">iadA</name>
    <name evidence="1" type="ORF">ENSA7_10220</name>
</gene>
<dbReference type="Gene3D" id="3.20.20.140">
    <property type="entry name" value="Metal-dependent hydrolases"/>
    <property type="match status" value="1"/>
</dbReference>